<reference evidence="1 2" key="1">
    <citation type="journal article" date="2019" name="Sci. Rep.">
        <title>Orb-weaving spider Araneus ventricosus genome elucidates the spidroin gene catalogue.</title>
        <authorList>
            <person name="Kono N."/>
            <person name="Nakamura H."/>
            <person name="Ohtoshi R."/>
            <person name="Moran D.A.P."/>
            <person name="Shinohara A."/>
            <person name="Yoshida Y."/>
            <person name="Fujiwara M."/>
            <person name="Mori M."/>
            <person name="Tomita M."/>
            <person name="Arakawa K."/>
        </authorList>
    </citation>
    <scope>NUCLEOTIDE SEQUENCE [LARGE SCALE GENOMIC DNA]</scope>
</reference>
<proteinExistence type="predicted"/>
<gene>
    <name evidence="1" type="ORF">AVEN_15338_1</name>
</gene>
<dbReference type="Proteomes" id="UP000499080">
    <property type="component" value="Unassembled WGS sequence"/>
</dbReference>
<evidence type="ECO:0000313" key="2">
    <source>
        <dbReference type="Proteomes" id="UP000499080"/>
    </source>
</evidence>
<accession>A0A4Y2MD45</accession>
<dbReference type="EMBL" id="BGPR01007017">
    <property type="protein sequence ID" value="GBN23616.1"/>
    <property type="molecule type" value="Genomic_DNA"/>
</dbReference>
<sequence>MTKQGISMTIRCLDNLSISDIRITKGIFSTSNWDHISGGHMLLPRGMRVVPSEHLLPKEQPSAKFQVSISSDLEDFVMSHVCFQFRGYLKEKVYTMKPAKVIELRAAVERECTQLPNETFRDVAIPLLSFVRSAWTRTDDKQVLTNQLIDVCRF</sequence>
<name>A0A4Y2MD45_ARAVE</name>
<evidence type="ECO:0000313" key="1">
    <source>
        <dbReference type="EMBL" id="GBN23616.1"/>
    </source>
</evidence>
<comment type="caution">
    <text evidence="1">The sequence shown here is derived from an EMBL/GenBank/DDBJ whole genome shotgun (WGS) entry which is preliminary data.</text>
</comment>
<keyword evidence="2" id="KW-1185">Reference proteome</keyword>
<dbReference type="AlphaFoldDB" id="A0A4Y2MD45"/>
<protein>
    <submittedName>
        <fullName evidence="1">Uncharacterized protein</fullName>
    </submittedName>
</protein>
<organism evidence="1 2">
    <name type="scientific">Araneus ventricosus</name>
    <name type="common">Orbweaver spider</name>
    <name type="synonym">Epeira ventricosa</name>
    <dbReference type="NCBI Taxonomy" id="182803"/>
    <lineage>
        <taxon>Eukaryota</taxon>
        <taxon>Metazoa</taxon>
        <taxon>Ecdysozoa</taxon>
        <taxon>Arthropoda</taxon>
        <taxon>Chelicerata</taxon>
        <taxon>Arachnida</taxon>
        <taxon>Araneae</taxon>
        <taxon>Araneomorphae</taxon>
        <taxon>Entelegynae</taxon>
        <taxon>Araneoidea</taxon>
        <taxon>Araneidae</taxon>
        <taxon>Araneus</taxon>
    </lineage>
</organism>